<dbReference type="AlphaFoldDB" id="A0AAD4Q182"/>
<comment type="caution">
    <text evidence="6">The sequence shown here is derived from an EMBL/GenBank/DDBJ whole genome shotgun (WGS) entry which is preliminary data.</text>
</comment>
<name>A0AAD4Q182_9EURO</name>
<dbReference type="InterPro" id="IPR036259">
    <property type="entry name" value="MFS_trans_sf"/>
</dbReference>
<evidence type="ECO:0000256" key="4">
    <source>
        <dbReference type="ARBA" id="ARBA00023136"/>
    </source>
</evidence>
<dbReference type="PANTHER" id="PTHR10924:SF6">
    <property type="entry name" value="SOLUTE CARRIER FAMILY 49 MEMBER A3"/>
    <property type="match status" value="1"/>
</dbReference>
<evidence type="ECO:0000313" key="7">
    <source>
        <dbReference type="Proteomes" id="UP001201262"/>
    </source>
</evidence>
<dbReference type="RefSeq" id="XP_046072684.1">
    <property type="nucleotide sequence ID" value="XM_046211294.1"/>
</dbReference>
<dbReference type="SUPFAM" id="SSF103473">
    <property type="entry name" value="MFS general substrate transporter"/>
    <property type="match status" value="1"/>
</dbReference>
<feature type="transmembrane region" description="Helical" evidence="5">
    <location>
        <begin position="12"/>
        <end position="32"/>
    </location>
</feature>
<evidence type="ECO:0000313" key="6">
    <source>
        <dbReference type="EMBL" id="KAH8697983.1"/>
    </source>
</evidence>
<feature type="transmembrane region" description="Helical" evidence="5">
    <location>
        <begin position="79"/>
        <end position="98"/>
    </location>
</feature>
<dbReference type="Pfam" id="PF07690">
    <property type="entry name" value="MFS_1"/>
    <property type="match status" value="1"/>
</dbReference>
<evidence type="ECO:0000256" key="3">
    <source>
        <dbReference type="ARBA" id="ARBA00022989"/>
    </source>
</evidence>
<gene>
    <name evidence="6" type="ORF">BGW36DRAFT_296684</name>
</gene>
<evidence type="ECO:0000256" key="1">
    <source>
        <dbReference type="ARBA" id="ARBA00004141"/>
    </source>
</evidence>
<feature type="transmembrane region" description="Helical" evidence="5">
    <location>
        <begin position="216"/>
        <end position="239"/>
    </location>
</feature>
<evidence type="ECO:0000256" key="5">
    <source>
        <dbReference type="SAM" id="Phobius"/>
    </source>
</evidence>
<reference evidence="6" key="1">
    <citation type="submission" date="2021-12" db="EMBL/GenBank/DDBJ databases">
        <title>Convergent genome expansion in fungi linked to evolution of root-endophyte symbiosis.</title>
        <authorList>
            <consortium name="DOE Joint Genome Institute"/>
            <person name="Ke Y.-H."/>
            <person name="Bonito G."/>
            <person name="Liao H.-L."/>
            <person name="Looney B."/>
            <person name="Rojas-Flechas A."/>
            <person name="Nash J."/>
            <person name="Hameed K."/>
            <person name="Schadt C."/>
            <person name="Martin F."/>
            <person name="Crous P.W."/>
            <person name="Miettinen O."/>
            <person name="Magnuson J.K."/>
            <person name="Labbe J."/>
            <person name="Jacobson D."/>
            <person name="Doktycz M.J."/>
            <person name="Veneault-Fourrey C."/>
            <person name="Kuo A."/>
            <person name="Mondo S."/>
            <person name="Calhoun S."/>
            <person name="Riley R."/>
            <person name="Ohm R."/>
            <person name="LaButti K."/>
            <person name="Andreopoulos B."/>
            <person name="Pangilinan J."/>
            <person name="Nolan M."/>
            <person name="Tritt A."/>
            <person name="Clum A."/>
            <person name="Lipzen A."/>
            <person name="Daum C."/>
            <person name="Barry K."/>
            <person name="Grigoriev I.V."/>
            <person name="Vilgalys R."/>
        </authorList>
    </citation>
    <scope>NUCLEOTIDE SEQUENCE</scope>
    <source>
        <strain evidence="6">PMI_201</strain>
    </source>
</reference>
<feature type="transmembrane region" description="Helical" evidence="5">
    <location>
        <begin position="315"/>
        <end position="341"/>
    </location>
</feature>
<dbReference type="Gene3D" id="1.20.1250.20">
    <property type="entry name" value="MFS general substrate transporter like domains"/>
    <property type="match status" value="1"/>
</dbReference>
<feature type="transmembrane region" description="Helical" evidence="5">
    <location>
        <begin position="104"/>
        <end position="125"/>
    </location>
</feature>
<organism evidence="6 7">
    <name type="scientific">Talaromyces proteolyticus</name>
    <dbReference type="NCBI Taxonomy" id="1131652"/>
    <lineage>
        <taxon>Eukaryota</taxon>
        <taxon>Fungi</taxon>
        <taxon>Dikarya</taxon>
        <taxon>Ascomycota</taxon>
        <taxon>Pezizomycotina</taxon>
        <taxon>Eurotiomycetes</taxon>
        <taxon>Eurotiomycetidae</taxon>
        <taxon>Eurotiales</taxon>
        <taxon>Trichocomaceae</taxon>
        <taxon>Talaromyces</taxon>
        <taxon>Talaromyces sect. Bacilispori</taxon>
    </lineage>
</organism>
<dbReference type="Proteomes" id="UP001201262">
    <property type="component" value="Unassembled WGS sequence"/>
</dbReference>
<dbReference type="PANTHER" id="PTHR10924">
    <property type="entry name" value="MAJOR FACILITATOR SUPERFAMILY PROTEIN-RELATED"/>
    <property type="match status" value="1"/>
</dbReference>
<keyword evidence="7" id="KW-1185">Reference proteome</keyword>
<sequence>MAHVHRSFKRRWIGLIQLVLLNIITTWDWVSFAASAGISAEYFGVSESDTNWLSIAFLGGFCVFAPGVIYLVPKFGIRSSCLAAAILLLAGNWIRYVGAVAREGGIFGLVMFGQILIGISSAFVLPIPTSYSQIWFTEKGRVKATAVATLASPLGAALGQLISPLWMNSAGDVPRMILWTSILSSISSIPTIFVPDTLPARGPSSAAAVLGSKQQLSLLIHSLQFWFLFIPFSVYVGLFNALTTLLDQILGPYGATESEAGICGAILIASGIVSAIIVSLLVDISQSHVLVIKALSPIIAICYLIFRWIPDLSPIMGAYIVSGSLGAASFALVPVVLEWLVDATFPVGAEFTSTICWIGGQFMGIVSVLVMNAFKEDGNAAPPYNMKQALTFQAVLGAVVCPLPMLVGVFGGLAENRRHQAGV</sequence>
<comment type="subcellular location">
    <subcellularLocation>
        <location evidence="1">Membrane</location>
        <topology evidence="1">Multi-pass membrane protein</topology>
    </subcellularLocation>
</comment>
<feature type="transmembrane region" description="Helical" evidence="5">
    <location>
        <begin position="289"/>
        <end position="309"/>
    </location>
</feature>
<feature type="transmembrane region" description="Helical" evidence="5">
    <location>
        <begin position="52"/>
        <end position="72"/>
    </location>
</feature>
<dbReference type="InterPro" id="IPR011701">
    <property type="entry name" value="MFS"/>
</dbReference>
<keyword evidence="3 5" id="KW-1133">Transmembrane helix</keyword>
<protein>
    <submittedName>
        <fullName evidence="6">Major facilitator superfamily domain-containing protein</fullName>
    </submittedName>
</protein>
<feature type="transmembrane region" description="Helical" evidence="5">
    <location>
        <begin position="259"/>
        <end position="282"/>
    </location>
</feature>
<dbReference type="InterPro" id="IPR049680">
    <property type="entry name" value="FLVCR1-2_SLC49-like"/>
</dbReference>
<feature type="transmembrane region" description="Helical" evidence="5">
    <location>
        <begin position="353"/>
        <end position="374"/>
    </location>
</feature>
<keyword evidence="2 5" id="KW-0812">Transmembrane</keyword>
<dbReference type="EMBL" id="JAJTJA010000006">
    <property type="protein sequence ID" value="KAH8697983.1"/>
    <property type="molecule type" value="Genomic_DNA"/>
</dbReference>
<evidence type="ECO:0000256" key="2">
    <source>
        <dbReference type="ARBA" id="ARBA00022692"/>
    </source>
</evidence>
<feature type="transmembrane region" description="Helical" evidence="5">
    <location>
        <begin position="394"/>
        <end position="414"/>
    </location>
</feature>
<dbReference type="GeneID" id="70241581"/>
<dbReference type="GO" id="GO:0016020">
    <property type="term" value="C:membrane"/>
    <property type="evidence" value="ECO:0007669"/>
    <property type="project" value="UniProtKB-SubCell"/>
</dbReference>
<keyword evidence="4 5" id="KW-0472">Membrane</keyword>
<dbReference type="GO" id="GO:0022857">
    <property type="term" value="F:transmembrane transporter activity"/>
    <property type="evidence" value="ECO:0007669"/>
    <property type="project" value="InterPro"/>
</dbReference>
<accession>A0AAD4Q182</accession>
<proteinExistence type="predicted"/>